<dbReference type="OrthoDB" id="539213at2759"/>
<evidence type="ECO:0000313" key="4">
    <source>
        <dbReference type="EMBL" id="CAF1362095.1"/>
    </source>
</evidence>
<dbReference type="SUPFAM" id="SSF48403">
    <property type="entry name" value="Ankyrin repeat"/>
    <property type="match status" value="1"/>
</dbReference>
<evidence type="ECO:0000256" key="2">
    <source>
        <dbReference type="ARBA" id="ARBA00023043"/>
    </source>
</evidence>
<dbReference type="PROSITE" id="PS50297">
    <property type="entry name" value="ANK_REP_REGION"/>
    <property type="match status" value="1"/>
</dbReference>
<reference evidence="4" key="1">
    <citation type="submission" date="2021-02" db="EMBL/GenBank/DDBJ databases">
        <authorList>
            <person name="Nowell W R."/>
        </authorList>
    </citation>
    <scope>NUCLEOTIDE SEQUENCE</scope>
</reference>
<dbReference type="InterPro" id="IPR036770">
    <property type="entry name" value="Ankyrin_rpt-contain_sf"/>
</dbReference>
<protein>
    <submittedName>
        <fullName evidence="4">Uncharacterized protein</fullName>
    </submittedName>
</protein>
<comment type="caution">
    <text evidence="4">The sequence shown here is derived from an EMBL/GenBank/DDBJ whole genome shotgun (WGS) entry which is preliminary data.</text>
</comment>
<evidence type="ECO:0000313" key="6">
    <source>
        <dbReference type="EMBL" id="CAF2116689.1"/>
    </source>
</evidence>
<dbReference type="PROSITE" id="PS50088">
    <property type="entry name" value="ANK_REPEAT"/>
    <property type="match status" value="1"/>
</dbReference>
<dbReference type="EMBL" id="CAJNRE010013129">
    <property type="protein sequence ID" value="CAF2116689.1"/>
    <property type="molecule type" value="Genomic_DNA"/>
</dbReference>
<dbReference type="InterPro" id="IPR002110">
    <property type="entry name" value="Ankyrin_rpt"/>
</dbReference>
<dbReference type="SUPFAM" id="SSF56399">
    <property type="entry name" value="ADP-ribosylation"/>
    <property type="match status" value="1"/>
</dbReference>
<dbReference type="PANTHER" id="PTHR24171">
    <property type="entry name" value="ANKYRIN REPEAT DOMAIN-CONTAINING PROTEIN 39-RELATED"/>
    <property type="match status" value="1"/>
</dbReference>
<evidence type="ECO:0000256" key="3">
    <source>
        <dbReference type="PROSITE-ProRule" id="PRU00023"/>
    </source>
</evidence>
<evidence type="ECO:0000313" key="7">
    <source>
        <dbReference type="Proteomes" id="UP000663855"/>
    </source>
</evidence>
<dbReference type="Pfam" id="PF12796">
    <property type="entry name" value="Ank_2"/>
    <property type="match status" value="1"/>
</dbReference>
<dbReference type="Proteomes" id="UP000663824">
    <property type="component" value="Unassembled WGS sequence"/>
</dbReference>
<feature type="repeat" description="ANK" evidence="3">
    <location>
        <begin position="134"/>
        <end position="166"/>
    </location>
</feature>
<dbReference type="SMART" id="SM00248">
    <property type="entry name" value="ANK"/>
    <property type="match status" value="2"/>
</dbReference>
<keyword evidence="1" id="KW-0677">Repeat</keyword>
<evidence type="ECO:0000313" key="5">
    <source>
        <dbReference type="EMBL" id="CAF1574584.1"/>
    </source>
</evidence>
<sequence>MEIPKMINPFEILSISTNSSHSTIKRAFKQKIRSSSRYERAICSLAYAILCSKDPSRYTRQNDMFFVKKQDHFYYVITGNYELFVREISKQKYLLNQRDEYGRTLLYIATRSGFHNICHFLLRSGCQTNETQGDGSTALHAAAFYGHQSIVELLLEYEANPEIRNSFGNNPKDEACSREIRDCILSKTDDKINSCLNKLKTDELAKNLIVLKYADKIIGKKILRNFDNYSQYSKSYLETNWTLAWHGTKYKHLHSIMKYGLHSAGTVLSPGHQISPEKGHISLNVKVGSFTNWANAVFISPSIFYAADAVYSERIFSDNQRWCVIIEIRVKPGSFTKHKQTLLNQRDLLPGEPEDIEYRVAVKNDDELILRVESNENVVVTALLFINLTFLENINEYYQGQDLFANSEAERALFQ</sequence>
<dbReference type="AlphaFoldDB" id="A0A815I209"/>
<gene>
    <name evidence="4" type="ORF">CJN711_LOCUS19991</name>
    <name evidence="5" type="ORF">KQP761_LOCUS19523</name>
    <name evidence="6" type="ORF">MBJ925_LOCUS25113</name>
</gene>
<proteinExistence type="predicted"/>
<dbReference type="EMBL" id="CAJNOV010009382">
    <property type="protein sequence ID" value="CAF1362095.1"/>
    <property type="molecule type" value="Genomic_DNA"/>
</dbReference>
<accession>A0A815I209</accession>
<dbReference type="Gene3D" id="1.25.40.20">
    <property type="entry name" value="Ankyrin repeat-containing domain"/>
    <property type="match status" value="1"/>
</dbReference>
<evidence type="ECO:0000256" key="1">
    <source>
        <dbReference type="ARBA" id="ARBA00022737"/>
    </source>
</evidence>
<keyword evidence="2 3" id="KW-0040">ANK repeat</keyword>
<dbReference type="Proteomes" id="UP000663855">
    <property type="component" value="Unassembled WGS sequence"/>
</dbReference>
<dbReference type="EMBL" id="CAJNOW010009985">
    <property type="protein sequence ID" value="CAF1574584.1"/>
    <property type="molecule type" value="Genomic_DNA"/>
</dbReference>
<organism evidence="4 7">
    <name type="scientific">Rotaria magnacalcarata</name>
    <dbReference type="NCBI Taxonomy" id="392030"/>
    <lineage>
        <taxon>Eukaryota</taxon>
        <taxon>Metazoa</taxon>
        <taxon>Spiralia</taxon>
        <taxon>Gnathifera</taxon>
        <taxon>Rotifera</taxon>
        <taxon>Eurotatoria</taxon>
        <taxon>Bdelloidea</taxon>
        <taxon>Philodinida</taxon>
        <taxon>Philodinidae</taxon>
        <taxon>Rotaria</taxon>
    </lineage>
</organism>
<name>A0A815I209_9BILA</name>
<dbReference type="Proteomes" id="UP000663834">
    <property type="component" value="Unassembled WGS sequence"/>
</dbReference>